<dbReference type="Proteomes" id="UP000234420">
    <property type="component" value="Unassembled WGS sequence"/>
</dbReference>
<protein>
    <submittedName>
        <fullName evidence="1">Uncharacterized protein</fullName>
    </submittedName>
</protein>
<sequence>MSLYKESVQLRGAIRFEWILYGEINQCEGDDVDSVVVGDAFYPRRDSLRLATSWLNHLLGEQNKEQHY</sequence>
<reference evidence="1 2" key="1">
    <citation type="journal article" date="2018" name="Syst. Appl. Microbiol.">
        <title>Photobacterium carnosum sp. nov., isolated from spoiled modified atmosphere packaged poultry meat.</title>
        <authorList>
            <person name="Hilgarth M."/>
            <person name="Fuertes S."/>
            <person name="Ehrmann M."/>
            <person name="Vogel R.F."/>
        </authorList>
    </citation>
    <scope>NUCLEOTIDE SEQUENCE [LARGE SCALE GENOMIC DNA]</scope>
    <source>
        <strain evidence="1 2">TMW 2.2021</strain>
    </source>
</reference>
<organism evidence="1 2">
    <name type="scientific">Photobacterium carnosum</name>
    <dbReference type="NCBI Taxonomy" id="2023717"/>
    <lineage>
        <taxon>Bacteria</taxon>
        <taxon>Pseudomonadati</taxon>
        <taxon>Pseudomonadota</taxon>
        <taxon>Gammaproteobacteria</taxon>
        <taxon>Vibrionales</taxon>
        <taxon>Vibrionaceae</taxon>
        <taxon>Photobacterium</taxon>
    </lineage>
</organism>
<keyword evidence="2" id="KW-1185">Reference proteome</keyword>
<dbReference type="AlphaFoldDB" id="A0A2N4UNK8"/>
<comment type="caution">
    <text evidence="1">The sequence shown here is derived from an EMBL/GenBank/DDBJ whole genome shotgun (WGS) entry which is preliminary data.</text>
</comment>
<accession>A0A2N4UNK8</accession>
<name>A0A2N4UNK8_9GAMM</name>
<evidence type="ECO:0000313" key="1">
    <source>
        <dbReference type="EMBL" id="PLC56599.1"/>
    </source>
</evidence>
<evidence type="ECO:0000313" key="2">
    <source>
        <dbReference type="Proteomes" id="UP000234420"/>
    </source>
</evidence>
<dbReference type="EMBL" id="NPIB01000027">
    <property type="protein sequence ID" value="PLC56599.1"/>
    <property type="molecule type" value="Genomic_DNA"/>
</dbReference>
<gene>
    <name evidence="1" type="ORF">CIK00_17405</name>
</gene>
<proteinExistence type="predicted"/>